<evidence type="ECO:0008006" key="3">
    <source>
        <dbReference type="Google" id="ProtNLM"/>
    </source>
</evidence>
<dbReference type="Proteomes" id="UP000541444">
    <property type="component" value="Unassembled WGS sequence"/>
</dbReference>
<organism evidence="1 2">
    <name type="scientific">Kingdonia uniflora</name>
    <dbReference type="NCBI Taxonomy" id="39325"/>
    <lineage>
        <taxon>Eukaryota</taxon>
        <taxon>Viridiplantae</taxon>
        <taxon>Streptophyta</taxon>
        <taxon>Embryophyta</taxon>
        <taxon>Tracheophyta</taxon>
        <taxon>Spermatophyta</taxon>
        <taxon>Magnoliopsida</taxon>
        <taxon>Ranunculales</taxon>
        <taxon>Circaeasteraceae</taxon>
        <taxon>Kingdonia</taxon>
    </lineage>
</organism>
<evidence type="ECO:0000313" key="2">
    <source>
        <dbReference type="Proteomes" id="UP000541444"/>
    </source>
</evidence>
<dbReference type="EMBL" id="JACGCM010001428">
    <property type="protein sequence ID" value="KAF6155448.1"/>
    <property type="molecule type" value="Genomic_DNA"/>
</dbReference>
<dbReference type="OrthoDB" id="1938131at2759"/>
<reference evidence="1 2" key="1">
    <citation type="journal article" date="2020" name="IScience">
        <title>Genome Sequencing of the Endangered Kingdonia uniflora (Circaeasteraceae, Ranunculales) Reveals Potential Mechanisms of Evolutionary Specialization.</title>
        <authorList>
            <person name="Sun Y."/>
            <person name="Deng T."/>
            <person name="Zhang A."/>
            <person name="Moore M.J."/>
            <person name="Landis J.B."/>
            <person name="Lin N."/>
            <person name="Zhang H."/>
            <person name="Zhang X."/>
            <person name="Huang J."/>
            <person name="Zhang X."/>
            <person name="Sun H."/>
            <person name="Wang H."/>
        </authorList>
    </citation>
    <scope>NUCLEOTIDE SEQUENCE [LARGE SCALE GENOMIC DNA]</scope>
    <source>
        <strain evidence="1">TB1705</strain>
        <tissue evidence="1">Leaf</tissue>
    </source>
</reference>
<comment type="caution">
    <text evidence="1">The sequence shown here is derived from an EMBL/GenBank/DDBJ whole genome shotgun (WGS) entry which is preliminary data.</text>
</comment>
<dbReference type="AlphaFoldDB" id="A0A7J7ML32"/>
<sequence length="198" mass="22467">MSSSLSPLLRDLWIAAVWSTCKLIWSARNAAIFDEEFWQISDMKKKIVCTVRKDVFLTTAEFHNIVADLEVVKALRVSARCCKASRIRIVVRRLPEREGRLKSTLMGLLLAIQGREVLVLWPEGVVISVVAEGLGIVTRFFAECCAVLDSLELVASFGWEIAWMEADSTVAIKSFIKDEIPWKLLARWKLVNPKFSRI</sequence>
<proteinExistence type="predicted"/>
<gene>
    <name evidence="1" type="ORF">GIB67_019974</name>
</gene>
<name>A0A7J7ML32_9MAGN</name>
<evidence type="ECO:0000313" key="1">
    <source>
        <dbReference type="EMBL" id="KAF6155448.1"/>
    </source>
</evidence>
<accession>A0A7J7ML32</accession>
<keyword evidence="2" id="KW-1185">Reference proteome</keyword>
<protein>
    <recommendedName>
        <fullName evidence="3">RNase H type-1 domain-containing protein</fullName>
    </recommendedName>
</protein>